<gene>
    <name evidence="1" type="ORF">HPB47_014906</name>
</gene>
<dbReference type="Proteomes" id="UP000805193">
    <property type="component" value="Unassembled WGS sequence"/>
</dbReference>
<keyword evidence="2" id="KW-1185">Reference proteome</keyword>
<evidence type="ECO:0000313" key="1">
    <source>
        <dbReference type="EMBL" id="KAG0443448.1"/>
    </source>
</evidence>
<feature type="non-terminal residue" evidence="1">
    <location>
        <position position="271"/>
    </location>
</feature>
<dbReference type="EMBL" id="JABSTQ010003414">
    <property type="protein sequence ID" value="KAG0443448.1"/>
    <property type="molecule type" value="Genomic_DNA"/>
</dbReference>
<comment type="caution">
    <text evidence="1">The sequence shown here is derived from an EMBL/GenBank/DDBJ whole genome shotgun (WGS) entry which is preliminary data.</text>
</comment>
<protein>
    <submittedName>
        <fullName evidence="1">Uncharacterized protein</fullName>
    </submittedName>
</protein>
<reference evidence="1 2" key="1">
    <citation type="journal article" date="2020" name="Cell">
        <title>Large-Scale Comparative Analyses of Tick Genomes Elucidate Their Genetic Diversity and Vector Capacities.</title>
        <authorList>
            <consortium name="Tick Genome and Microbiome Consortium (TIGMIC)"/>
            <person name="Jia N."/>
            <person name="Wang J."/>
            <person name="Shi W."/>
            <person name="Du L."/>
            <person name="Sun Y."/>
            <person name="Zhan W."/>
            <person name="Jiang J.F."/>
            <person name="Wang Q."/>
            <person name="Zhang B."/>
            <person name="Ji P."/>
            <person name="Bell-Sakyi L."/>
            <person name="Cui X.M."/>
            <person name="Yuan T.T."/>
            <person name="Jiang B.G."/>
            <person name="Yang W.F."/>
            <person name="Lam T.T."/>
            <person name="Chang Q.C."/>
            <person name="Ding S.J."/>
            <person name="Wang X.J."/>
            <person name="Zhu J.G."/>
            <person name="Ruan X.D."/>
            <person name="Zhao L."/>
            <person name="Wei J.T."/>
            <person name="Ye R.Z."/>
            <person name="Que T.C."/>
            <person name="Du C.H."/>
            <person name="Zhou Y.H."/>
            <person name="Cheng J.X."/>
            <person name="Dai P.F."/>
            <person name="Guo W.B."/>
            <person name="Han X.H."/>
            <person name="Huang E.J."/>
            <person name="Li L.F."/>
            <person name="Wei W."/>
            <person name="Gao Y.C."/>
            <person name="Liu J.Z."/>
            <person name="Shao H.Z."/>
            <person name="Wang X."/>
            <person name="Wang C.C."/>
            <person name="Yang T.C."/>
            <person name="Huo Q.B."/>
            <person name="Li W."/>
            <person name="Chen H.Y."/>
            <person name="Chen S.E."/>
            <person name="Zhou L.G."/>
            <person name="Ni X.B."/>
            <person name="Tian J.H."/>
            <person name="Sheng Y."/>
            <person name="Liu T."/>
            <person name="Pan Y.S."/>
            <person name="Xia L.Y."/>
            <person name="Li J."/>
            <person name="Zhao F."/>
            <person name="Cao W.C."/>
        </authorList>
    </citation>
    <scope>NUCLEOTIDE SEQUENCE [LARGE SCALE GENOMIC DNA]</scope>
    <source>
        <strain evidence="1">Iper-2018</strain>
    </source>
</reference>
<feature type="non-terminal residue" evidence="1">
    <location>
        <position position="1"/>
    </location>
</feature>
<sequence length="271" mass="29941">VAVCNASCPPLSRNFVPSTHASYLLTYVHGSLEEQIREISDRLKINYVLVKVDGSGEESKGNNVLIETPFLPANPTVSMASCYMEKCSHAVTKMVSEKKNTPPRPFIAGWFFHKRGDMSLIFTDPEDWNGERAGHRVRWKLHGGSTDGDGQADFNDLSFAYKNEHSVSLHLEPGRYYTLYISALSKEENNTFISGPEISTEVTTVPNEPIEVSAESMAPNKVYVKWRSVGSGDIFLVALCNGSCPPLLQNFLPITARLLPSDKRSRVGDGA</sequence>
<evidence type="ECO:0000313" key="2">
    <source>
        <dbReference type="Proteomes" id="UP000805193"/>
    </source>
</evidence>
<organism evidence="1 2">
    <name type="scientific">Ixodes persulcatus</name>
    <name type="common">Taiga tick</name>
    <dbReference type="NCBI Taxonomy" id="34615"/>
    <lineage>
        <taxon>Eukaryota</taxon>
        <taxon>Metazoa</taxon>
        <taxon>Ecdysozoa</taxon>
        <taxon>Arthropoda</taxon>
        <taxon>Chelicerata</taxon>
        <taxon>Arachnida</taxon>
        <taxon>Acari</taxon>
        <taxon>Parasitiformes</taxon>
        <taxon>Ixodida</taxon>
        <taxon>Ixodoidea</taxon>
        <taxon>Ixodidae</taxon>
        <taxon>Ixodinae</taxon>
        <taxon>Ixodes</taxon>
    </lineage>
</organism>
<proteinExistence type="predicted"/>
<name>A0AC60QUS9_IXOPE</name>
<accession>A0AC60QUS9</accession>